<feature type="compositionally biased region" description="Basic and acidic residues" evidence="1">
    <location>
        <begin position="76"/>
        <end position="87"/>
    </location>
</feature>
<organism evidence="2 3">
    <name type="scientific">Candidatus Staskawiczbacteria bacterium RIFCSPHIGHO2_01_FULL_41_41</name>
    <dbReference type="NCBI Taxonomy" id="1802203"/>
    <lineage>
        <taxon>Bacteria</taxon>
        <taxon>Candidatus Staskawicziibacteriota</taxon>
    </lineage>
</organism>
<protein>
    <submittedName>
        <fullName evidence="2">Uncharacterized protein</fullName>
    </submittedName>
</protein>
<feature type="region of interest" description="Disordered" evidence="1">
    <location>
        <begin position="164"/>
        <end position="188"/>
    </location>
</feature>
<reference evidence="2 3" key="1">
    <citation type="journal article" date="2016" name="Nat. Commun.">
        <title>Thousands of microbial genomes shed light on interconnected biogeochemical processes in an aquifer system.</title>
        <authorList>
            <person name="Anantharaman K."/>
            <person name="Brown C.T."/>
            <person name="Hug L.A."/>
            <person name="Sharon I."/>
            <person name="Castelle C.J."/>
            <person name="Probst A.J."/>
            <person name="Thomas B.C."/>
            <person name="Singh A."/>
            <person name="Wilkins M.J."/>
            <person name="Karaoz U."/>
            <person name="Brodie E.L."/>
            <person name="Williams K.H."/>
            <person name="Hubbard S.S."/>
            <person name="Banfield J.F."/>
        </authorList>
    </citation>
    <scope>NUCLEOTIDE SEQUENCE [LARGE SCALE GENOMIC DNA]</scope>
</reference>
<sequence length="327" mass="38108">MPKQENLPDPEKVDGSTQYYYEAMKADGTEVTGSVAAESKDEAEKEIRGRGLFVAKLMGESEKPESEEIEPSQQEEEPKKQVEKMEDVESFEDLSELVDKKQKDEEKRGRIKSIVETAKANLDVFIKENDEASFEDFLDSEKSLLKPLNEKLRNKLVELLKSQAENSLAKKENRQKEEERQTGEAEEIDVRKKELEGKFEEAKDDTENEEKFDHWSDMAGLKSVIESNGGKAWGQLDDVMSKIFYDMERKIKKDNEITSGDIELCITDANIAMKYFYKKDIPQDTMDALVKFFEKRVPLLTEQVKNTREWEKKNPRKQWYQFWKKGR</sequence>
<dbReference type="EMBL" id="MHOP01000006">
    <property type="protein sequence ID" value="OGZ66348.1"/>
    <property type="molecule type" value="Genomic_DNA"/>
</dbReference>
<name>A0A1G2HWY3_9BACT</name>
<feature type="compositionally biased region" description="Basic and acidic residues" evidence="1">
    <location>
        <begin position="168"/>
        <end position="188"/>
    </location>
</feature>
<dbReference type="AlphaFoldDB" id="A0A1G2HWY3"/>
<dbReference type="Proteomes" id="UP000178774">
    <property type="component" value="Unassembled WGS sequence"/>
</dbReference>
<accession>A0A1G2HWY3</accession>
<evidence type="ECO:0000313" key="2">
    <source>
        <dbReference type="EMBL" id="OGZ66348.1"/>
    </source>
</evidence>
<feature type="region of interest" description="Disordered" evidence="1">
    <location>
        <begin position="57"/>
        <end position="111"/>
    </location>
</feature>
<evidence type="ECO:0000256" key="1">
    <source>
        <dbReference type="SAM" id="MobiDB-lite"/>
    </source>
</evidence>
<evidence type="ECO:0000313" key="3">
    <source>
        <dbReference type="Proteomes" id="UP000178774"/>
    </source>
</evidence>
<gene>
    <name evidence="2" type="ORF">A2822_04790</name>
</gene>
<comment type="caution">
    <text evidence="2">The sequence shown here is derived from an EMBL/GenBank/DDBJ whole genome shotgun (WGS) entry which is preliminary data.</text>
</comment>
<feature type="compositionally biased region" description="Basic and acidic residues" evidence="1">
    <location>
        <begin position="97"/>
        <end position="108"/>
    </location>
</feature>
<proteinExistence type="predicted"/>